<name>A0AA37WDC9_9BACT</name>
<reference evidence="2" key="1">
    <citation type="journal article" date="2014" name="Int. J. Syst. Evol. Microbiol.">
        <title>Complete genome sequence of Corynebacterium casei LMG S-19264T (=DSM 44701T), isolated from a smear-ripened cheese.</title>
        <authorList>
            <consortium name="US DOE Joint Genome Institute (JGI-PGF)"/>
            <person name="Walter F."/>
            <person name="Albersmeier A."/>
            <person name="Kalinowski J."/>
            <person name="Ruckert C."/>
        </authorList>
    </citation>
    <scope>NUCLEOTIDE SEQUENCE</scope>
    <source>
        <strain evidence="2">NBRC 108769</strain>
    </source>
</reference>
<dbReference type="RefSeq" id="WP_235291060.1">
    <property type="nucleotide sequence ID" value="NZ_JAJNKA010000001.1"/>
</dbReference>
<evidence type="ECO:0000313" key="2">
    <source>
        <dbReference type="EMBL" id="GLR16753.1"/>
    </source>
</evidence>
<organism evidence="2 3">
    <name type="scientific">Portibacter lacus</name>
    <dbReference type="NCBI Taxonomy" id="1099794"/>
    <lineage>
        <taxon>Bacteria</taxon>
        <taxon>Pseudomonadati</taxon>
        <taxon>Bacteroidota</taxon>
        <taxon>Saprospiria</taxon>
        <taxon>Saprospirales</taxon>
        <taxon>Haliscomenobacteraceae</taxon>
        <taxon>Portibacter</taxon>
    </lineage>
</organism>
<comment type="caution">
    <text evidence="2">The sequence shown here is derived from an EMBL/GenBank/DDBJ whole genome shotgun (WGS) entry which is preliminary data.</text>
</comment>
<gene>
    <name evidence="2" type="ORF">GCM10007940_13680</name>
</gene>
<evidence type="ECO:0000313" key="3">
    <source>
        <dbReference type="Proteomes" id="UP001156666"/>
    </source>
</evidence>
<evidence type="ECO:0000259" key="1">
    <source>
        <dbReference type="Pfam" id="PF23296"/>
    </source>
</evidence>
<keyword evidence="3" id="KW-1185">Reference proteome</keyword>
<dbReference type="AlphaFoldDB" id="A0AA37WDC9"/>
<dbReference type="EMBL" id="BSOH01000007">
    <property type="protein sequence ID" value="GLR16753.1"/>
    <property type="molecule type" value="Genomic_DNA"/>
</dbReference>
<reference evidence="2" key="2">
    <citation type="submission" date="2023-01" db="EMBL/GenBank/DDBJ databases">
        <title>Draft genome sequence of Portibacter lacus strain NBRC 108769.</title>
        <authorList>
            <person name="Sun Q."/>
            <person name="Mori K."/>
        </authorList>
    </citation>
    <scope>NUCLEOTIDE SEQUENCE</scope>
    <source>
        <strain evidence="2">NBRC 108769</strain>
    </source>
</reference>
<sequence length="137" mass="16340">MNKEKQVRMKKIPFNKKDLVKRKPIWIAISNLYLDTELQDYQHKNIAKIINESPYSLAEVQAIDKYEVFPILKTNLISVAGAWSGFKEDWLVKSILEKLEKQNFYNDSMIKISYYFMGKITRESWEKIRAEFLRLQS</sequence>
<dbReference type="Proteomes" id="UP001156666">
    <property type="component" value="Unassembled WGS sequence"/>
</dbReference>
<feature type="domain" description="DUF7079" evidence="1">
    <location>
        <begin position="21"/>
        <end position="130"/>
    </location>
</feature>
<accession>A0AA37WDC9</accession>
<dbReference type="InterPro" id="IPR055507">
    <property type="entry name" value="DUF7079"/>
</dbReference>
<protein>
    <recommendedName>
        <fullName evidence="1">DUF7079 domain-containing protein</fullName>
    </recommendedName>
</protein>
<proteinExistence type="predicted"/>
<dbReference type="Pfam" id="PF23296">
    <property type="entry name" value="DUF7079"/>
    <property type="match status" value="1"/>
</dbReference>